<proteinExistence type="predicted"/>
<reference evidence="1 3" key="1">
    <citation type="submission" date="2016-05" db="EMBL/GenBank/DDBJ databases">
        <title>Bacillus thuringiensis and Bacillus weihenstephanensis as novel biocontrol agents of wilt causing Verticillium species.</title>
        <authorList>
            <person name="Hollensteiner J."/>
            <person name="Wemheuer F."/>
            <person name="Harting R."/>
            <person name="Kolarzyk A."/>
            <person name="Diaz-Valerio S."/>
            <person name="Poehlein A."/>
            <person name="Brzuszkiewicz E."/>
            <person name="Nesemann K."/>
            <person name="Braus-Stromeyer S."/>
            <person name="Braus G."/>
            <person name="Daniel R."/>
            <person name="Liesegang H."/>
        </authorList>
    </citation>
    <scope>NUCLEOTIDE SEQUENCE [LARGE SCALE GENOMIC DNA]</scope>
    <source>
        <strain evidence="1 3">GOE8</strain>
    </source>
</reference>
<dbReference type="PATRIC" id="fig|86662.25.peg.1119"/>
<gene>
    <name evidence="2" type="ORF">BACI71_30195</name>
    <name evidence="1" type="ORF">BWGOE8_11440</name>
</gene>
<dbReference type="EMBL" id="CABWMC010000023">
    <property type="protein sequence ID" value="VXC19388.1"/>
    <property type="molecule type" value="Genomic_DNA"/>
</dbReference>
<reference evidence="2 4" key="2">
    <citation type="submission" date="2019-10" db="EMBL/GenBank/DDBJ databases">
        <authorList>
            <person name="Karimi E."/>
        </authorList>
    </citation>
    <scope>NUCLEOTIDE SEQUENCE [LARGE SCALE GENOMIC DNA]</scope>
    <source>
        <strain evidence="2">Bacillus sp. 71</strain>
    </source>
</reference>
<sequence length="161" mass="19484">MDPIKEKLDLLRNEIKDMGGIIDLDWCDRLLYPYYKHFNDSKLRYRSGSLLAFWGILLEWEDESGFPFYTGTQEYDCHHFDMYLKGFLKYAPKIERQFPNIYLVIVGSLMELDERERWESEFPNICKELFDAVREELFHTDVTQINDETYQNAYKEGRMLY</sequence>
<evidence type="ECO:0000313" key="4">
    <source>
        <dbReference type="Proteomes" id="UP000437562"/>
    </source>
</evidence>
<evidence type="ECO:0000313" key="3">
    <source>
        <dbReference type="Proteomes" id="UP000175706"/>
    </source>
</evidence>
<accession>A0A653WK51</accession>
<name>A0A1D3N3W3_BACMY</name>
<dbReference type="Proteomes" id="UP000175706">
    <property type="component" value="Unassembled WGS sequence"/>
</dbReference>
<dbReference type="AlphaFoldDB" id="A0A1D3N3W3"/>
<evidence type="ECO:0000313" key="1">
    <source>
        <dbReference type="EMBL" id="OFD82559.1"/>
    </source>
</evidence>
<dbReference type="EMBL" id="LXLT01000018">
    <property type="protein sequence ID" value="OFD82559.1"/>
    <property type="molecule type" value="Genomic_DNA"/>
</dbReference>
<protein>
    <submittedName>
        <fullName evidence="2">Uncharacterized protein</fullName>
    </submittedName>
</protein>
<dbReference type="RefSeq" id="WP_002116956.1">
    <property type="nucleotide sequence ID" value="NZ_JANHMU010000005.1"/>
</dbReference>
<organism evidence="2 4">
    <name type="scientific">Bacillus mycoides</name>
    <dbReference type="NCBI Taxonomy" id="1405"/>
    <lineage>
        <taxon>Bacteria</taxon>
        <taxon>Bacillati</taxon>
        <taxon>Bacillota</taxon>
        <taxon>Bacilli</taxon>
        <taxon>Bacillales</taxon>
        <taxon>Bacillaceae</taxon>
        <taxon>Bacillus</taxon>
        <taxon>Bacillus cereus group</taxon>
    </lineage>
</organism>
<evidence type="ECO:0000313" key="2">
    <source>
        <dbReference type="EMBL" id="VXC19388.1"/>
    </source>
</evidence>
<dbReference type="Proteomes" id="UP000437562">
    <property type="component" value="Unassembled WGS sequence"/>
</dbReference>
<accession>A0A1D3N3W3</accession>